<comment type="similarity">
    <text evidence="1">Belongs to the alkB family.</text>
</comment>
<dbReference type="InterPro" id="IPR005123">
    <property type="entry name" value="Oxoglu/Fe-dep_dioxygenase_dom"/>
</dbReference>
<dbReference type="EMBL" id="JAUJYO010000004">
    <property type="protein sequence ID" value="KAK1319083.1"/>
    <property type="molecule type" value="Genomic_DNA"/>
</dbReference>
<evidence type="ECO:0000313" key="4">
    <source>
        <dbReference type="EMBL" id="KAK1319083.1"/>
    </source>
</evidence>
<dbReference type="PANTHER" id="PTHR31447:SF2">
    <property type="entry name" value="RNA DEMETHYLASE ALKBH10B"/>
    <property type="match status" value="1"/>
</dbReference>
<evidence type="ECO:0000256" key="2">
    <source>
        <dbReference type="SAM" id="MobiDB-lite"/>
    </source>
</evidence>
<feature type="compositionally biased region" description="Basic residues" evidence="2">
    <location>
        <begin position="488"/>
        <end position="515"/>
    </location>
</feature>
<dbReference type="InterPro" id="IPR037151">
    <property type="entry name" value="AlkB-like_sf"/>
</dbReference>
<feature type="domain" description="Fe2OG dioxygenase" evidence="3">
    <location>
        <begin position="289"/>
        <end position="386"/>
    </location>
</feature>
<gene>
    <name evidence="4" type="ORF">QJS10_CPB04g00777</name>
</gene>
<proteinExistence type="inferred from homology"/>
<feature type="region of interest" description="Disordered" evidence="2">
    <location>
        <begin position="488"/>
        <end position="530"/>
    </location>
</feature>
<dbReference type="InterPro" id="IPR044842">
    <property type="entry name" value="ALKBH9B/ALKBH10B-like"/>
</dbReference>
<dbReference type="SUPFAM" id="SSF51197">
    <property type="entry name" value="Clavaminate synthase-like"/>
    <property type="match status" value="1"/>
</dbReference>
<dbReference type="GO" id="GO:0006402">
    <property type="term" value="P:mRNA catabolic process"/>
    <property type="evidence" value="ECO:0007669"/>
    <property type="project" value="InterPro"/>
</dbReference>
<name>A0AAV9F1T9_ACOCL</name>
<evidence type="ECO:0000256" key="1">
    <source>
        <dbReference type="ARBA" id="ARBA00007879"/>
    </source>
</evidence>
<sequence>MSSTDGAPAAATTPAAVPESIAREAMIAWYRGEFAAANAIIDALCGHLMQLAVDGSEYEGVFLAIHRRRMNWLPVLHMQKYFSIADVAAELRQVGLKRPPPPSPSPPIVEVDGGEEIKSGFPTEIDEGETENPSPDSPDQKVLEGSQSSNPSSDNLQSLCSDHDDCMTRPTRIKTSRGFIAKEPVKGHMVNVVKGLKLYEDVFTDSELGKLVEFINELRLAGQRGDLSGETFVCFNQQLKGNRKEMIQLGVPIFQSADESTGHIEPLPSVLQGVIDHLVQWNLIPESRKPNSCIINFFDEDECSQPYFKPPHLDLPISTLLLSDTDMAFGRVIVSDPQGNFRGSLMLSLKEGSLLVMRGNSADMARHVICPSSNRRVAVTFVRVRPSSAIAISQPEAPLASGAMTVWQPPPPGRMMMIPYKMPNMSSLSYFGAQPMDVVPGWGPTSTMFMLPPTMTRPIVMGGSTKRVSERGGTGVFLPWAVNPPNKKYTKHLPPRIQRGRQQQKHNHKHRHYHHQMLPTLPSPSEAAAA</sequence>
<dbReference type="AlphaFoldDB" id="A0AAV9F1T9"/>
<dbReference type="Gene3D" id="2.60.120.590">
    <property type="entry name" value="Alpha-ketoglutarate-dependent dioxygenase AlkB-like"/>
    <property type="match status" value="1"/>
</dbReference>
<dbReference type="Proteomes" id="UP001180020">
    <property type="component" value="Unassembled WGS sequence"/>
</dbReference>
<comment type="caution">
    <text evidence="4">The sequence shown here is derived from an EMBL/GenBank/DDBJ whole genome shotgun (WGS) entry which is preliminary data.</text>
</comment>
<feature type="compositionally biased region" description="Polar residues" evidence="2">
    <location>
        <begin position="145"/>
        <end position="160"/>
    </location>
</feature>
<reference evidence="4" key="1">
    <citation type="journal article" date="2023" name="Nat. Commun.">
        <title>Diploid and tetraploid genomes of Acorus and the evolution of monocots.</title>
        <authorList>
            <person name="Ma L."/>
            <person name="Liu K.W."/>
            <person name="Li Z."/>
            <person name="Hsiao Y.Y."/>
            <person name="Qi Y."/>
            <person name="Fu T."/>
            <person name="Tang G.D."/>
            <person name="Zhang D."/>
            <person name="Sun W.H."/>
            <person name="Liu D.K."/>
            <person name="Li Y."/>
            <person name="Chen G.Z."/>
            <person name="Liu X.D."/>
            <person name="Liao X.Y."/>
            <person name="Jiang Y.T."/>
            <person name="Yu X."/>
            <person name="Hao Y."/>
            <person name="Huang J."/>
            <person name="Zhao X.W."/>
            <person name="Ke S."/>
            <person name="Chen Y.Y."/>
            <person name="Wu W.L."/>
            <person name="Hsu J.L."/>
            <person name="Lin Y.F."/>
            <person name="Huang M.D."/>
            <person name="Li C.Y."/>
            <person name="Huang L."/>
            <person name="Wang Z.W."/>
            <person name="Zhao X."/>
            <person name="Zhong W.Y."/>
            <person name="Peng D.H."/>
            <person name="Ahmad S."/>
            <person name="Lan S."/>
            <person name="Zhang J.S."/>
            <person name="Tsai W.C."/>
            <person name="Van de Peer Y."/>
            <person name="Liu Z.J."/>
        </authorList>
    </citation>
    <scope>NUCLEOTIDE SEQUENCE</scope>
    <source>
        <strain evidence="4">CP</strain>
    </source>
</reference>
<dbReference type="GO" id="GO:0003729">
    <property type="term" value="F:mRNA binding"/>
    <property type="evidence" value="ECO:0007669"/>
    <property type="project" value="InterPro"/>
</dbReference>
<organism evidence="4 5">
    <name type="scientific">Acorus calamus</name>
    <name type="common">Sweet flag</name>
    <dbReference type="NCBI Taxonomy" id="4465"/>
    <lineage>
        <taxon>Eukaryota</taxon>
        <taxon>Viridiplantae</taxon>
        <taxon>Streptophyta</taxon>
        <taxon>Embryophyta</taxon>
        <taxon>Tracheophyta</taxon>
        <taxon>Spermatophyta</taxon>
        <taxon>Magnoliopsida</taxon>
        <taxon>Liliopsida</taxon>
        <taxon>Acoraceae</taxon>
        <taxon>Acorus</taxon>
    </lineage>
</organism>
<protein>
    <recommendedName>
        <fullName evidence="3">Fe2OG dioxygenase domain-containing protein</fullName>
    </recommendedName>
</protein>
<dbReference type="GO" id="GO:0032451">
    <property type="term" value="F:demethylase activity"/>
    <property type="evidence" value="ECO:0007669"/>
    <property type="project" value="InterPro"/>
</dbReference>
<feature type="compositionally biased region" description="Pro residues" evidence="2">
    <location>
        <begin position="98"/>
        <end position="107"/>
    </location>
</feature>
<dbReference type="PANTHER" id="PTHR31447">
    <property type="entry name" value="HYDROXYPROLINE-RICH GLYCOPROTEIN FAMILY PROTEIN-RELATED"/>
    <property type="match status" value="1"/>
</dbReference>
<evidence type="ECO:0000259" key="3">
    <source>
        <dbReference type="PROSITE" id="PS51471"/>
    </source>
</evidence>
<dbReference type="PROSITE" id="PS51471">
    <property type="entry name" value="FE2OG_OXY"/>
    <property type="match status" value="1"/>
</dbReference>
<accession>A0AAV9F1T9</accession>
<evidence type="ECO:0000313" key="5">
    <source>
        <dbReference type="Proteomes" id="UP001180020"/>
    </source>
</evidence>
<feature type="region of interest" description="Disordered" evidence="2">
    <location>
        <begin position="95"/>
        <end position="163"/>
    </location>
</feature>
<keyword evidence="5" id="KW-1185">Reference proteome</keyword>
<reference evidence="4" key="2">
    <citation type="submission" date="2023-06" db="EMBL/GenBank/DDBJ databases">
        <authorList>
            <person name="Ma L."/>
            <person name="Liu K.-W."/>
            <person name="Li Z."/>
            <person name="Hsiao Y.-Y."/>
            <person name="Qi Y."/>
            <person name="Fu T."/>
            <person name="Tang G."/>
            <person name="Zhang D."/>
            <person name="Sun W.-H."/>
            <person name="Liu D.-K."/>
            <person name="Li Y."/>
            <person name="Chen G.-Z."/>
            <person name="Liu X.-D."/>
            <person name="Liao X.-Y."/>
            <person name="Jiang Y.-T."/>
            <person name="Yu X."/>
            <person name="Hao Y."/>
            <person name="Huang J."/>
            <person name="Zhao X.-W."/>
            <person name="Ke S."/>
            <person name="Chen Y.-Y."/>
            <person name="Wu W.-L."/>
            <person name="Hsu J.-L."/>
            <person name="Lin Y.-F."/>
            <person name="Huang M.-D."/>
            <person name="Li C.-Y."/>
            <person name="Huang L."/>
            <person name="Wang Z.-W."/>
            <person name="Zhao X."/>
            <person name="Zhong W.-Y."/>
            <person name="Peng D.-H."/>
            <person name="Ahmad S."/>
            <person name="Lan S."/>
            <person name="Zhang J.-S."/>
            <person name="Tsai W.-C."/>
            <person name="Van De Peer Y."/>
            <person name="Liu Z.-J."/>
        </authorList>
    </citation>
    <scope>NUCLEOTIDE SEQUENCE</scope>
    <source>
        <strain evidence="4">CP</strain>
        <tissue evidence="4">Leaves</tissue>
    </source>
</reference>